<feature type="region of interest" description="Disordered" evidence="3">
    <location>
        <begin position="336"/>
        <end position="446"/>
    </location>
</feature>
<keyword evidence="6" id="KW-1185">Reference proteome</keyword>
<feature type="compositionally biased region" description="Acidic residues" evidence="3">
    <location>
        <begin position="32"/>
        <end position="45"/>
    </location>
</feature>
<evidence type="ECO:0000256" key="2">
    <source>
        <dbReference type="ARBA" id="ARBA00023054"/>
    </source>
</evidence>
<comment type="caution">
    <text evidence="5">The sequence shown here is derived from an EMBL/GenBank/DDBJ whole genome shotgun (WGS) entry which is preliminary data.</text>
</comment>
<feature type="region of interest" description="Disordered" evidence="3">
    <location>
        <begin position="1"/>
        <end position="124"/>
    </location>
</feature>
<feature type="domain" description="Nuclear speckle splicing regulatory protein 1 N-terminal" evidence="4">
    <location>
        <begin position="135"/>
        <end position="252"/>
    </location>
</feature>
<evidence type="ECO:0000313" key="6">
    <source>
        <dbReference type="Proteomes" id="UP001562354"/>
    </source>
</evidence>
<evidence type="ECO:0000259" key="4">
    <source>
        <dbReference type="Pfam" id="PF09745"/>
    </source>
</evidence>
<dbReference type="Proteomes" id="UP001562354">
    <property type="component" value="Unassembled WGS sequence"/>
</dbReference>
<feature type="compositionally biased region" description="Basic and acidic residues" evidence="3">
    <location>
        <begin position="369"/>
        <end position="446"/>
    </location>
</feature>
<feature type="compositionally biased region" description="Polar residues" evidence="3">
    <location>
        <begin position="66"/>
        <end position="77"/>
    </location>
</feature>
<evidence type="ECO:0000256" key="3">
    <source>
        <dbReference type="SAM" id="MobiDB-lite"/>
    </source>
</evidence>
<feature type="region of interest" description="Disordered" evidence="3">
    <location>
        <begin position="203"/>
        <end position="301"/>
    </location>
</feature>
<organism evidence="5 6">
    <name type="scientific">Neodothiora populina</name>
    <dbReference type="NCBI Taxonomy" id="2781224"/>
    <lineage>
        <taxon>Eukaryota</taxon>
        <taxon>Fungi</taxon>
        <taxon>Dikarya</taxon>
        <taxon>Ascomycota</taxon>
        <taxon>Pezizomycotina</taxon>
        <taxon>Dothideomycetes</taxon>
        <taxon>Dothideomycetidae</taxon>
        <taxon>Dothideales</taxon>
        <taxon>Dothioraceae</taxon>
        <taxon>Neodothiora</taxon>
    </lineage>
</organism>
<dbReference type="PANTHER" id="PTHR47845">
    <property type="entry name" value="NUCLEAR SPECKLE SPLICING REGULATORY PROTEIN 1 HOMOLOG"/>
    <property type="match status" value="1"/>
</dbReference>
<sequence>MSLKFGLNVKSKAGAVDEDDAAASKKKRGIAFDDDDDDLDVASDDEQNRSTKGGNVFGEEEELTEFNASVLGSSSRPAQPKPKAKSTATLKSRSGAPPSNPPTRKPKQPLDMGDHNDDDGMMEFGDLSSIRETKAVASKAEELDPTIYDYDAFHSAHSLVHQQKQAAERQDAVDRKPRYIGNLIDAAARRKQDQQIAREKLLQKERENEGDEFADKEKFVTGAYKQQQEETKRLEEAEKKKTAEEEERRRKNGGGMQGFYKNLMGQEDKRHAEALEATKKLERGEIPSSLDADDDKNNRTEAQLAAEMRAKGVNIHINEEGQITDKRQLLSAGLNVAPAGGKTNLHSADHLKASNQKNRESAFQSGSGRYDRNDQRAMRERQTRMLEDQLEQANKRKREEEEEERKKLEEKSKSRKTETDVSSARERYLARKREQEAKKKAAADAS</sequence>
<dbReference type="RefSeq" id="XP_069202050.1">
    <property type="nucleotide sequence ID" value="XM_069343495.1"/>
</dbReference>
<accession>A0ABR3PI06</accession>
<proteinExistence type="inferred from homology"/>
<dbReference type="GeneID" id="95977644"/>
<reference evidence="5 6" key="1">
    <citation type="submission" date="2024-07" db="EMBL/GenBank/DDBJ databases">
        <title>Draft sequence of the Neodothiora populina.</title>
        <authorList>
            <person name="Drown D.D."/>
            <person name="Schuette U.S."/>
            <person name="Buechlein A.B."/>
            <person name="Rusch D.R."/>
            <person name="Winton L.W."/>
            <person name="Adams G.A."/>
        </authorList>
    </citation>
    <scope>NUCLEOTIDE SEQUENCE [LARGE SCALE GENOMIC DNA]</scope>
    <source>
        <strain evidence="5 6">CPC 39397</strain>
    </source>
</reference>
<name>A0ABR3PI06_9PEZI</name>
<gene>
    <name evidence="5" type="ORF">AAFC00_003944</name>
</gene>
<dbReference type="EMBL" id="JBFMKM010000005">
    <property type="protein sequence ID" value="KAL1305777.1"/>
    <property type="molecule type" value="Genomic_DNA"/>
</dbReference>
<evidence type="ECO:0000256" key="1">
    <source>
        <dbReference type="ARBA" id="ARBA00010126"/>
    </source>
</evidence>
<dbReference type="InterPro" id="IPR053246">
    <property type="entry name" value="NS_splicing_regulatory_protein"/>
</dbReference>
<feature type="compositionally biased region" description="Basic and acidic residues" evidence="3">
    <location>
        <begin position="227"/>
        <end position="249"/>
    </location>
</feature>
<protein>
    <recommendedName>
        <fullName evidence="4">Nuclear speckle splicing regulatory protein 1 N-terminal domain-containing protein</fullName>
    </recommendedName>
</protein>
<keyword evidence="2" id="KW-0175">Coiled coil</keyword>
<feature type="compositionally biased region" description="Basic and acidic residues" evidence="3">
    <location>
        <begin position="203"/>
        <end position="219"/>
    </location>
</feature>
<feature type="compositionally biased region" description="Basic and acidic residues" evidence="3">
    <location>
        <begin position="347"/>
        <end position="360"/>
    </location>
</feature>
<comment type="similarity">
    <text evidence="1">Belongs to the NSRP1 family.</text>
</comment>
<feature type="compositionally biased region" description="Basic and acidic residues" evidence="3">
    <location>
        <begin position="266"/>
        <end position="285"/>
    </location>
</feature>
<dbReference type="Pfam" id="PF09745">
    <property type="entry name" value="NSRP1_N"/>
    <property type="match status" value="1"/>
</dbReference>
<dbReference type="PANTHER" id="PTHR47845:SF1">
    <property type="entry name" value="NUCLEAR SPECKLE SPLICING REGULATORY PROTEIN 1 HOMOLOG"/>
    <property type="match status" value="1"/>
</dbReference>
<evidence type="ECO:0000313" key="5">
    <source>
        <dbReference type="EMBL" id="KAL1305777.1"/>
    </source>
</evidence>
<dbReference type="InterPro" id="IPR018612">
    <property type="entry name" value="NSRP1_N"/>
</dbReference>